<proteinExistence type="predicted"/>
<keyword evidence="1" id="KW-1133">Transmembrane helix</keyword>
<name>A0A161SMJ2_9FLAO</name>
<keyword evidence="1" id="KW-0472">Membrane</keyword>
<dbReference type="AlphaFoldDB" id="A0A161SMJ2"/>
<dbReference type="RefSeq" id="WP_038986319.1">
    <property type="nucleotide sequence ID" value="NZ_FNYS01000012.1"/>
</dbReference>
<evidence type="ECO:0000313" key="3">
    <source>
        <dbReference type="EMBL" id="KZE83932.1"/>
    </source>
</evidence>
<dbReference type="CDD" id="cd02966">
    <property type="entry name" value="TlpA_like_family"/>
    <property type="match status" value="1"/>
</dbReference>
<dbReference type="PROSITE" id="PS51352">
    <property type="entry name" value="THIOREDOXIN_2"/>
    <property type="match status" value="1"/>
</dbReference>
<evidence type="ECO:0000259" key="2">
    <source>
        <dbReference type="PROSITE" id="PS51352"/>
    </source>
</evidence>
<dbReference type="Gene3D" id="3.40.30.10">
    <property type="entry name" value="Glutaredoxin"/>
    <property type="match status" value="1"/>
</dbReference>
<protein>
    <submittedName>
        <fullName evidence="4">Thiol-disulfide isomerase or thioredoxin</fullName>
    </submittedName>
    <submittedName>
        <fullName evidence="3">Thiol-disulfide oxidoreductase</fullName>
    </submittedName>
</protein>
<feature type="transmembrane region" description="Helical" evidence="1">
    <location>
        <begin position="12"/>
        <end position="37"/>
    </location>
</feature>
<dbReference type="PANTHER" id="PTHR42852:SF17">
    <property type="entry name" value="THIOREDOXIN-LIKE PROTEIN HI_1115"/>
    <property type="match status" value="1"/>
</dbReference>
<dbReference type="Proteomes" id="UP000076630">
    <property type="component" value="Unassembled WGS sequence"/>
</dbReference>
<reference evidence="4 6" key="2">
    <citation type="submission" date="2016-10" db="EMBL/GenBank/DDBJ databases">
        <authorList>
            <person name="de Groot N.N."/>
        </authorList>
    </citation>
    <scope>NUCLEOTIDE SEQUENCE [LARGE SCALE GENOMIC DNA]</scope>
    <source>
        <strain evidence="4 6">DSM 23048</strain>
    </source>
</reference>
<dbReference type="OrthoDB" id="9815205at2"/>
<dbReference type="InterPro" id="IPR013766">
    <property type="entry name" value="Thioredoxin_domain"/>
</dbReference>
<dbReference type="PANTHER" id="PTHR42852">
    <property type="entry name" value="THIOL:DISULFIDE INTERCHANGE PROTEIN DSBE"/>
    <property type="match status" value="1"/>
</dbReference>
<dbReference type="EMBL" id="LQNU01000033">
    <property type="protein sequence ID" value="KZE83932.1"/>
    <property type="molecule type" value="Genomic_DNA"/>
</dbReference>
<dbReference type="SUPFAM" id="SSF52833">
    <property type="entry name" value="Thioredoxin-like"/>
    <property type="match status" value="1"/>
</dbReference>
<dbReference type="InterPro" id="IPR050553">
    <property type="entry name" value="Thioredoxin_ResA/DsbE_sf"/>
</dbReference>
<dbReference type="GO" id="GO:0016209">
    <property type="term" value="F:antioxidant activity"/>
    <property type="evidence" value="ECO:0007669"/>
    <property type="project" value="InterPro"/>
</dbReference>
<dbReference type="GO" id="GO:0016853">
    <property type="term" value="F:isomerase activity"/>
    <property type="evidence" value="ECO:0007669"/>
    <property type="project" value="UniProtKB-KW"/>
</dbReference>
<feature type="domain" description="Thioredoxin" evidence="2">
    <location>
        <begin position="52"/>
        <end position="189"/>
    </location>
</feature>
<dbReference type="Pfam" id="PF00578">
    <property type="entry name" value="AhpC-TSA"/>
    <property type="match status" value="1"/>
</dbReference>
<keyword evidence="4" id="KW-0413">Isomerase</keyword>
<dbReference type="InterPro" id="IPR036249">
    <property type="entry name" value="Thioredoxin-like_sf"/>
</dbReference>
<dbReference type="Proteomes" id="UP000183077">
    <property type="component" value="Unassembled WGS sequence"/>
</dbReference>
<evidence type="ECO:0000256" key="1">
    <source>
        <dbReference type="SAM" id="Phobius"/>
    </source>
</evidence>
<dbReference type="GeneID" id="82257675"/>
<evidence type="ECO:0000313" key="6">
    <source>
        <dbReference type="Proteomes" id="UP000183077"/>
    </source>
</evidence>
<organism evidence="3 5">
    <name type="scientific">Myroides marinus</name>
    <dbReference type="NCBI Taxonomy" id="703342"/>
    <lineage>
        <taxon>Bacteria</taxon>
        <taxon>Pseudomonadati</taxon>
        <taxon>Bacteroidota</taxon>
        <taxon>Flavobacteriia</taxon>
        <taxon>Flavobacteriales</taxon>
        <taxon>Flavobacteriaceae</taxon>
        <taxon>Myroides</taxon>
    </lineage>
</organism>
<dbReference type="GO" id="GO:0016491">
    <property type="term" value="F:oxidoreductase activity"/>
    <property type="evidence" value="ECO:0007669"/>
    <property type="project" value="InterPro"/>
</dbReference>
<dbReference type="EMBL" id="FNYS01000012">
    <property type="protein sequence ID" value="SEJ10404.1"/>
    <property type="molecule type" value="Genomic_DNA"/>
</dbReference>
<dbReference type="InterPro" id="IPR000866">
    <property type="entry name" value="AhpC/TSA"/>
</dbReference>
<reference evidence="3 5" key="1">
    <citation type="submission" date="2016-01" db="EMBL/GenBank/DDBJ databases">
        <title>Whole genome sequencing of Myroides marinus L41.</title>
        <authorList>
            <person name="Hong K.W."/>
        </authorList>
    </citation>
    <scope>NUCLEOTIDE SEQUENCE [LARGE SCALE GENOMIC DNA]</scope>
    <source>
        <strain evidence="3 5">L41</strain>
    </source>
</reference>
<sequence length="189" mass="21723">MCAKKKSSKGWISNVIFIIILGVFFFTPVGTGVKVWLNRLLAMSPNIEKVEDQKKVNYENWQLVDENGQTFDFDRVKGKVVIINFWATWCPPCIAEKPSFQELYDDYKNKVVFLFVTTDSPDKVKAFKEKNNSTLPVYYEKSAAPAVLFSESIPASYVINKKGNIVVRKFRAADWNSSKFRVMLDDLLK</sequence>
<gene>
    <name evidence="3" type="ORF">AV926_03230</name>
    <name evidence="4" type="ORF">SAMN04488018_11226</name>
</gene>
<evidence type="ECO:0000313" key="5">
    <source>
        <dbReference type="Proteomes" id="UP000076630"/>
    </source>
</evidence>
<keyword evidence="5" id="KW-1185">Reference proteome</keyword>
<evidence type="ECO:0000313" key="4">
    <source>
        <dbReference type="EMBL" id="SEJ10404.1"/>
    </source>
</evidence>
<accession>A0A161SMJ2</accession>
<keyword evidence="1" id="KW-0812">Transmembrane</keyword>